<accession>A0A9D4IYX0</accession>
<dbReference type="Proteomes" id="UP000828390">
    <property type="component" value="Unassembled WGS sequence"/>
</dbReference>
<name>A0A9D4IYX0_DREPO</name>
<gene>
    <name evidence="1" type="ORF">DPMN_146972</name>
</gene>
<organism evidence="1 2">
    <name type="scientific">Dreissena polymorpha</name>
    <name type="common">Zebra mussel</name>
    <name type="synonym">Mytilus polymorpha</name>
    <dbReference type="NCBI Taxonomy" id="45954"/>
    <lineage>
        <taxon>Eukaryota</taxon>
        <taxon>Metazoa</taxon>
        <taxon>Spiralia</taxon>
        <taxon>Lophotrochozoa</taxon>
        <taxon>Mollusca</taxon>
        <taxon>Bivalvia</taxon>
        <taxon>Autobranchia</taxon>
        <taxon>Heteroconchia</taxon>
        <taxon>Euheterodonta</taxon>
        <taxon>Imparidentia</taxon>
        <taxon>Neoheterodontei</taxon>
        <taxon>Myida</taxon>
        <taxon>Dreissenoidea</taxon>
        <taxon>Dreissenidae</taxon>
        <taxon>Dreissena</taxon>
    </lineage>
</organism>
<reference evidence="1" key="1">
    <citation type="journal article" date="2019" name="bioRxiv">
        <title>The Genome of the Zebra Mussel, Dreissena polymorpha: A Resource for Invasive Species Research.</title>
        <authorList>
            <person name="McCartney M.A."/>
            <person name="Auch B."/>
            <person name="Kono T."/>
            <person name="Mallez S."/>
            <person name="Zhang Y."/>
            <person name="Obille A."/>
            <person name="Becker A."/>
            <person name="Abrahante J.E."/>
            <person name="Garbe J."/>
            <person name="Badalamenti J.P."/>
            <person name="Herman A."/>
            <person name="Mangelson H."/>
            <person name="Liachko I."/>
            <person name="Sullivan S."/>
            <person name="Sone E.D."/>
            <person name="Koren S."/>
            <person name="Silverstein K.A.T."/>
            <person name="Beckman K.B."/>
            <person name="Gohl D.M."/>
        </authorList>
    </citation>
    <scope>NUCLEOTIDE SEQUENCE</scope>
    <source>
        <strain evidence="1">Duluth1</strain>
        <tissue evidence="1">Whole animal</tissue>
    </source>
</reference>
<sequence length="53" mass="6089">MRKESVIRRVMTFDTVNVKPAVQQKVEGMLDKYSEFESRAASAGAGTFYWWVS</sequence>
<protein>
    <submittedName>
        <fullName evidence="1">Uncharacterized protein</fullName>
    </submittedName>
</protein>
<dbReference type="AlphaFoldDB" id="A0A9D4IYX0"/>
<reference evidence="1" key="2">
    <citation type="submission" date="2020-11" db="EMBL/GenBank/DDBJ databases">
        <authorList>
            <person name="McCartney M.A."/>
            <person name="Auch B."/>
            <person name="Kono T."/>
            <person name="Mallez S."/>
            <person name="Becker A."/>
            <person name="Gohl D.M."/>
            <person name="Silverstein K.A.T."/>
            <person name="Koren S."/>
            <person name="Bechman K.B."/>
            <person name="Herman A."/>
            <person name="Abrahante J.E."/>
            <person name="Garbe J."/>
        </authorList>
    </citation>
    <scope>NUCLEOTIDE SEQUENCE</scope>
    <source>
        <strain evidence="1">Duluth1</strain>
        <tissue evidence="1">Whole animal</tissue>
    </source>
</reference>
<evidence type="ECO:0000313" key="2">
    <source>
        <dbReference type="Proteomes" id="UP000828390"/>
    </source>
</evidence>
<keyword evidence="2" id="KW-1185">Reference proteome</keyword>
<evidence type="ECO:0000313" key="1">
    <source>
        <dbReference type="EMBL" id="KAH3793461.1"/>
    </source>
</evidence>
<dbReference type="EMBL" id="JAIWYP010000007">
    <property type="protein sequence ID" value="KAH3793461.1"/>
    <property type="molecule type" value="Genomic_DNA"/>
</dbReference>
<proteinExistence type="predicted"/>
<comment type="caution">
    <text evidence="1">The sequence shown here is derived from an EMBL/GenBank/DDBJ whole genome shotgun (WGS) entry which is preliminary data.</text>
</comment>